<keyword evidence="4" id="KW-1003">Cell membrane</keyword>
<proteinExistence type="inferred from homology"/>
<evidence type="ECO:0000256" key="4">
    <source>
        <dbReference type="ARBA" id="ARBA00022475"/>
    </source>
</evidence>
<evidence type="ECO:0000313" key="11">
    <source>
        <dbReference type="EMBL" id="HJC85988.1"/>
    </source>
</evidence>
<keyword evidence="6 10" id="KW-1133">Transmembrane helix</keyword>
<evidence type="ECO:0000256" key="1">
    <source>
        <dbReference type="ARBA" id="ARBA00004651"/>
    </source>
</evidence>
<sequence>MAWTILIISGLFEAVWATALGRIDGLTRPLPIAVFVGGLTISMAGLWWAMRDLPTGTAYAVWVAVGAVTTVAYAAATGDETLNLAKIIFLGMIIGGVVGLKMAS</sequence>
<keyword evidence="7 10" id="KW-0472">Membrane</keyword>
<dbReference type="PANTHER" id="PTHR30561:SF0">
    <property type="entry name" value="GUANIDINIUM EXPORTER"/>
    <property type="match status" value="1"/>
</dbReference>
<keyword evidence="5 9" id="KW-0812">Transmembrane</keyword>
<reference evidence="11" key="2">
    <citation type="submission" date="2021-04" db="EMBL/GenBank/DDBJ databases">
        <authorList>
            <person name="Gilroy R."/>
        </authorList>
    </citation>
    <scope>NUCLEOTIDE SEQUENCE</scope>
    <source>
        <strain evidence="11">ChiHjej13B12-4958</strain>
    </source>
</reference>
<dbReference type="InterPro" id="IPR045324">
    <property type="entry name" value="Small_multidrug_res"/>
</dbReference>
<dbReference type="InterPro" id="IPR037185">
    <property type="entry name" value="EmrE-like"/>
</dbReference>
<evidence type="ECO:0000256" key="7">
    <source>
        <dbReference type="ARBA" id="ARBA00023136"/>
    </source>
</evidence>
<comment type="similarity">
    <text evidence="2">Belongs to the drug/metabolite transporter (DMT) superfamily. Small multidrug resistance (SMR) (TC 2.A.7.1) family. Mmr subfamily.</text>
</comment>
<comment type="subcellular location">
    <subcellularLocation>
        <location evidence="1 9">Cell membrane</location>
        <topology evidence="1 9">Multi-pass membrane protein</topology>
    </subcellularLocation>
</comment>
<dbReference type="SUPFAM" id="SSF103481">
    <property type="entry name" value="Multidrug resistance efflux transporter EmrE"/>
    <property type="match status" value="1"/>
</dbReference>
<evidence type="ECO:0000256" key="6">
    <source>
        <dbReference type="ARBA" id="ARBA00022989"/>
    </source>
</evidence>
<feature type="transmembrane region" description="Helical" evidence="10">
    <location>
        <begin position="57"/>
        <end position="76"/>
    </location>
</feature>
<evidence type="ECO:0000256" key="3">
    <source>
        <dbReference type="ARBA" id="ARBA00022448"/>
    </source>
</evidence>
<dbReference type="GO" id="GO:0022857">
    <property type="term" value="F:transmembrane transporter activity"/>
    <property type="evidence" value="ECO:0007669"/>
    <property type="project" value="InterPro"/>
</dbReference>
<reference evidence="11" key="1">
    <citation type="journal article" date="2021" name="PeerJ">
        <title>Extensive microbial diversity within the chicken gut microbiome revealed by metagenomics and culture.</title>
        <authorList>
            <person name="Gilroy R."/>
            <person name="Ravi A."/>
            <person name="Getino M."/>
            <person name="Pursley I."/>
            <person name="Horton D.L."/>
            <person name="Alikhan N.F."/>
            <person name="Baker D."/>
            <person name="Gharbi K."/>
            <person name="Hall N."/>
            <person name="Watson M."/>
            <person name="Adriaenssens E.M."/>
            <person name="Foster-Nyarko E."/>
            <person name="Jarju S."/>
            <person name="Secka A."/>
            <person name="Antonio M."/>
            <person name="Oren A."/>
            <person name="Chaudhuri R.R."/>
            <person name="La Ragione R."/>
            <person name="Hildebrand F."/>
            <person name="Pallen M.J."/>
        </authorList>
    </citation>
    <scope>NUCLEOTIDE SEQUENCE</scope>
    <source>
        <strain evidence="11">ChiHjej13B12-4958</strain>
    </source>
</reference>
<comment type="caution">
    <text evidence="11">The sequence shown here is derived from an EMBL/GenBank/DDBJ whole genome shotgun (WGS) entry which is preliminary data.</text>
</comment>
<feature type="transmembrane region" description="Helical" evidence="10">
    <location>
        <begin position="31"/>
        <end position="50"/>
    </location>
</feature>
<protein>
    <submittedName>
        <fullName evidence="11">Multidrug efflux SMR transporter</fullName>
    </submittedName>
</protein>
<dbReference type="EMBL" id="DWVP01000024">
    <property type="protein sequence ID" value="HJC85988.1"/>
    <property type="molecule type" value="Genomic_DNA"/>
</dbReference>
<keyword evidence="3" id="KW-0813">Transport</keyword>
<evidence type="ECO:0000256" key="2">
    <source>
        <dbReference type="ARBA" id="ARBA00007822"/>
    </source>
</evidence>
<evidence type="ECO:0000256" key="10">
    <source>
        <dbReference type="SAM" id="Phobius"/>
    </source>
</evidence>
<dbReference type="InterPro" id="IPR000390">
    <property type="entry name" value="Small_drug/metabolite_transptr"/>
</dbReference>
<dbReference type="Gene3D" id="1.10.3730.20">
    <property type="match status" value="1"/>
</dbReference>
<evidence type="ECO:0000256" key="5">
    <source>
        <dbReference type="ARBA" id="ARBA00022692"/>
    </source>
</evidence>
<accession>A0A9D2QH50</accession>
<dbReference type="Proteomes" id="UP000823858">
    <property type="component" value="Unassembled WGS sequence"/>
</dbReference>
<keyword evidence="8" id="KW-0046">Antibiotic resistance</keyword>
<name>A0A9D2QH50_9CORY</name>
<organism evidence="11 12">
    <name type="scientific">Candidatus Corynebacterium faecigallinarum</name>
    <dbReference type="NCBI Taxonomy" id="2838528"/>
    <lineage>
        <taxon>Bacteria</taxon>
        <taxon>Bacillati</taxon>
        <taxon>Actinomycetota</taxon>
        <taxon>Actinomycetes</taxon>
        <taxon>Mycobacteriales</taxon>
        <taxon>Corynebacteriaceae</taxon>
        <taxon>Corynebacterium</taxon>
    </lineage>
</organism>
<dbReference type="GO" id="GO:0046677">
    <property type="term" value="P:response to antibiotic"/>
    <property type="evidence" value="ECO:0007669"/>
    <property type="project" value="UniProtKB-KW"/>
</dbReference>
<dbReference type="PANTHER" id="PTHR30561">
    <property type="entry name" value="SMR FAMILY PROTON-DEPENDENT DRUG EFFLUX TRANSPORTER SUGE"/>
    <property type="match status" value="1"/>
</dbReference>
<dbReference type="GO" id="GO:0005886">
    <property type="term" value="C:plasma membrane"/>
    <property type="evidence" value="ECO:0007669"/>
    <property type="project" value="UniProtKB-SubCell"/>
</dbReference>
<dbReference type="AlphaFoldDB" id="A0A9D2QH50"/>
<evidence type="ECO:0000256" key="9">
    <source>
        <dbReference type="RuleBase" id="RU003942"/>
    </source>
</evidence>
<evidence type="ECO:0000256" key="8">
    <source>
        <dbReference type="ARBA" id="ARBA00023251"/>
    </source>
</evidence>
<evidence type="ECO:0000313" key="12">
    <source>
        <dbReference type="Proteomes" id="UP000823858"/>
    </source>
</evidence>
<dbReference type="Pfam" id="PF00893">
    <property type="entry name" value="Multi_Drug_Res"/>
    <property type="match status" value="1"/>
</dbReference>
<gene>
    <name evidence="11" type="ORF">H9751_10700</name>
</gene>
<feature type="transmembrane region" description="Helical" evidence="10">
    <location>
        <begin position="82"/>
        <end position="100"/>
    </location>
</feature>